<organism evidence="1 2">
    <name type="scientific">Colletotrichum incanum</name>
    <name type="common">Soybean anthracnose fungus</name>
    <dbReference type="NCBI Taxonomy" id="1573173"/>
    <lineage>
        <taxon>Eukaryota</taxon>
        <taxon>Fungi</taxon>
        <taxon>Dikarya</taxon>
        <taxon>Ascomycota</taxon>
        <taxon>Pezizomycotina</taxon>
        <taxon>Sordariomycetes</taxon>
        <taxon>Hypocreomycetidae</taxon>
        <taxon>Glomerellales</taxon>
        <taxon>Glomerellaceae</taxon>
        <taxon>Colletotrichum</taxon>
        <taxon>Colletotrichum spaethianum species complex</taxon>
    </lineage>
</organism>
<gene>
    <name evidence="1" type="ORF">CI238_12937</name>
</gene>
<comment type="caution">
    <text evidence="1">The sequence shown here is derived from an EMBL/GenBank/DDBJ whole genome shotgun (WGS) entry which is preliminary data.</text>
</comment>
<proteinExistence type="predicted"/>
<reference evidence="1 2" key="1">
    <citation type="submission" date="2015-06" db="EMBL/GenBank/DDBJ databases">
        <title>Survival trade-offs in plant roots during colonization by closely related pathogenic and mutualistic fungi.</title>
        <authorList>
            <person name="Hacquard S."/>
            <person name="Kracher B."/>
            <person name="Hiruma K."/>
            <person name="Weinman A."/>
            <person name="Muench P."/>
            <person name="Garrido Oter R."/>
            <person name="Ver Loren van Themaat E."/>
            <person name="Dallerey J.-F."/>
            <person name="Damm U."/>
            <person name="Henrissat B."/>
            <person name="Lespinet O."/>
            <person name="Thon M."/>
            <person name="Kemen E."/>
            <person name="McHardy A.C."/>
            <person name="Schulze-Lefert P."/>
            <person name="O'Connell R.J."/>
        </authorList>
    </citation>
    <scope>NUCLEOTIDE SEQUENCE [LARGE SCALE GENOMIC DNA]</scope>
    <source>
        <strain evidence="1 2">MAFF 238704</strain>
    </source>
</reference>
<protein>
    <submittedName>
        <fullName evidence="1">Uncharacterized protein</fullName>
    </submittedName>
</protein>
<name>A0A166UZF7_COLIC</name>
<dbReference type="EMBL" id="LFIW01002333">
    <property type="protein sequence ID" value="KZL73992.1"/>
    <property type="molecule type" value="Genomic_DNA"/>
</dbReference>
<keyword evidence="2" id="KW-1185">Reference proteome</keyword>
<evidence type="ECO:0000313" key="1">
    <source>
        <dbReference type="EMBL" id="KZL73992.1"/>
    </source>
</evidence>
<evidence type="ECO:0000313" key="2">
    <source>
        <dbReference type="Proteomes" id="UP000076584"/>
    </source>
</evidence>
<accession>A0A166UZF7</accession>
<sequence>MAYRSVRRSSSKGGS</sequence>
<dbReference type="Proteomes" id="UP000076584">
    <property type="component" value="Unassembled WGS sequence"/>
</dbReference>